<evidence type="ECO:0000313" key="2">
    <source>
        <dbReference type="Proteomes" id="UP001273166"/>
    </source>
</evidence>
<dbReference type="GeneID" id="87883571"/>
<gene>
    <name evidence="1" type="ORF">B0T15DRAFT_394683</name>
</gene>
<sequence>MPTVTVGQDDCKPAKYGERLETRGLDTCIGIVAYGLPYKKGGVNKVMAHCSPGNEDAIIGNLFVTAVRNSGMTLYGICMSCPKPDRNNSGPRKITDKQIRDALAESRGIRKSDVTQAMIDEQRQALAQRLTEAQDRAEGHCIEAFGMGIMSHPRSTSRANQPYPYGSLVATASPGGEVEADGHKMADIPDWTEPVAAPA</sequence>
<accession>A0AAJ0GV90</accession>
<comment type="caution">
    <text evidence="1">The sequence shown here is derived from an EMBL/GenBank/DDBJ whole genome shotgun (WGS) entry which is preliminary data.</text>
</comment>
<dbReference type="EMBL" id="JAUDZG010000003">
    <property type="protein sequence ID" value="KAK3306714.1"/>
    <property type="molecule type" value="Genomic_DNA"/>
</dbReference>
<proteinExistence type="predicted"/>
<organism evidence="1 2">
    <name type="scientific">Chaetomium strumarium</name>
    <dbReference type="NCBI Taxonomy" id="1170767"/>
    <lineage>
        <taxon>Eukaryota</taxon>
        <taxon>Fungi</taxon>
        <taxon>Dikarya</taxon>
        <taxon>Ascomycota</taxon>
        <taxon>Pezizomycotina</taxon>
        <taxon>Sordariomycetes</taxon>
        <taxon>Sordariomycetidae</taxon>
        <taxon>Sordariales</taxon>
        <taxon>Chaetomiaceae</taxon>
        <taxon>Chaetomium</taxon>
    </lineage>
</organism>
<dbReference type="Proteomes" id="UP001273166">
    <property type="component" value="Unassembled WGS sequence"/>
</dbReference>
<keyword evidence="2" id="KW-1185">Reference proteome</keyword>
<feature type="non-terminal residue" evidence="1">
    <location>
        <position position="199"/>
    </location>
</feature>
<protein>
    <submittedName>
        <fullName evidence="1">Uncharacterized protein</fullName>
    </submittedName>
</protein>
<reference evidence="1" key="2">
    <citation type="submission" date="2023-06" db="EMBL/GenBank/DDBJ databases">
        <authorList>
            <consortium name="Lawrence Berkeley National Laboratory"/>
            <person name="Mondo S.J."/>
            <person name="Hensen N."/>
            <person name="Bonometti L."/>
            <person name="Westerberg I."/>
            <person name="Brannstrom I.O."/>
            <person name="Guillou S."/>
            <person name="Cros-Aarteil S."/>
            <person name="Calhoun S."/>
            <person name="Haridas S."/>
            <person name="Kuo A."/>
            <person name="Pangilinan J."/>
            <person name="Riley R."/>
            <person name="Labutti K."/>
            <person name="Andreopoulos B."/>
            <person name="Lipzen A."/>
            <person name="Chen C."/>
            <person name="Yanf M."/>
            <person name="Daum C."/>
            <person name="Ng V."/>
            <person name="Clum A."/>
            <person name="Steindorff A."/>
            <person name="Ohm R."/>
            <person name="Martin F."/>
            <person name="Silar P."/>
            <person name="Natvig D."/>
            <person name="Lalanne C."/>
            <person name="Gautier V."/>
            <person name="Ament-Velasquez S.L."/>
            <person name="Kruys A."/>
            <person name="Hutchinson M.I."/>
            <person name="Powell A.J."/>
            <person name="Barry K."/>
            <person name="Miller A.N."/>
            <person name="Grigoriev I.V."/>
            <person name="Debuchy R."/>
            <person name="Gladieux P."/>
            <person name="Thoren M.H."/>
            <person name="Johannesson H."/>
        </authorList>
    </citation>
    <scope>NUCLEOTIDE SEQUENCE</scope>
    <source>
        <strain evidence="1">CBS 333.67</strain>
    </source>
</reference>
<dbReference type="AlphaFoldDB" id="A0AAJ0GV90"/>
<evidence type="ECO:0000313" key="1">
    <source>
        <dbReference type="EMBL" id="KAK3306714.1"/>
    </source>
</evidence>
<name>A0AAJ0GV90_9PEZI</name>
<reference evidence="1" key="1">
    <citation type="journal article" date="2023" name="Mol. Phylogenet. Evol.">
        <title>Genome-scale phylogeny and comparative genomics of the fungal order Sordariales.</title>
        <authorList>
            <person name="Hensen N."/>
            <person name="Bonometti L."/>
            <person name="Westerberg I."/>
            <person name="Brannstrom I.O."/>
            <person name="Guillou S."/>
            <person name="Cros-Aarteil S."/>
            <person name="Calhoun S."/>
            <person name="Haridas S."/>
            <person name="Kuo A."/>
            <person name="Mondo S."/>
            <person name="Pangilinan J."/>
            <person name="Riley R."/>
            <person name="LaButti K."/>
            <person name="Andreopoulos B."/>
            <person name="Lipzen A."/>
            <person name="Chen C."/>
            <person name="Yan M."/>
            <person name="Daum C."/>
            <person name="Ng V."/>
            <person name="Clum A."/>
            <person name="Steindorff A."/>
            <person name="Ohm R.A."/>
            <person name="Martin F."/>
            <person name="Silar P."/>
            <person name="Natvig D.O."/>
            <person name="Lalanne C."/>
            <person name="Gautier V."/>
            <person name="Ament-Velasquez S.L."/>
            <person name="Kruys A."/>
            <person name="Hutchinson M.I."/>
            <person name="Powell A.J."/>
            <person name="Barry K."/>
            <person name="Miller A.N."/>
            <person name="Grigoriev I.V."/>
            <person name="Debuchy R."/>
            <person name="Gladieux P."/>
            <person name="Hiltunen Thoren M."/>
            <person name="Johannesson H."/>
        </authorList>
    </citation>
    <scope>NUCLEOTIDE SEQUENCE</scope>
    <source>
        <strain evidence="1">CBS 333.67</strain>
    </source>
</reference>
<dbReference type="RefSeq" id="XP_062722494.1">
    <property type="nucleotide sequence ID" value="XM_062864742.1"/>
</dbReference>